<sequence>MLQSRILTNTTLLARVCLSRSPLASQRPAVAAYRALQWDQERGFKTNVLQVRRGNVVEINNVLAVVLKRESSVMGRGTSTIKLDLQDLLTGTKHTERYRSGDMVEVTELEEHKCQFLYKGEGQLHLMDPDTFEMYEVPESVLEEKQLQLLLPDMPVSLSMFQPDPDVPGKPISIKLPSQAVYEVVETHPSAQQANKGTIYKNADLQNGIKVQVPDFVNVGDKVIVDTETGKYIKRA</sequence>
<dbReference type="InterPro" id="IPR008991">
    <property type="entry name" value="Translation_prot_SH3-like_sf"/>
</dbReference>
<evidence type="ECO:0008006" key="6">
    <source>
        <dbReference type="Google" id="ProtNLM"/>
    </source>
</evidence>
<dbReference type="InterPro" id="IPR014722">
    <property type="entry name" value="Rib_uL2_dom2"/>
</dbReference>
<dbReference type="Gene3D" id="2.30.30.30">
    <property type="match status" value="1"/>
</dbReference>
<evidence type="ECO:0000259" key="2">
    <source>
        <dbReference type="SMART" id="SM00841"/>
    </source>
</evidence>
<dbReference type="InterPro" id="IPR015365">
    <property type="entry name" value="Elong-fact-P_C"/>
</dbReference>
<dbReference type="InterPro" id="IPR001059">
    <property type="entry name" value="Transl_elong_P/YeiP_cen"/>
</dbReference>
<comment type="similarity">
    <text evidence="1">Belongs to the elongation factor P family.</text>
</comment>
<evidence type="ECO:0000313" key="4">
    <source>
        <dbReference type="EMBL" id="OAQ26308.1"/>
    </source>
</evidence>
<dbReference type="Gene3D" id="2.40.50.140">
    <property type="entry name" value="Nucleic acid-binding proteins"/>
    <property type="match status" value="2"/>
</dbReference>
<dbReference type="InterPro" id="IPR012340">
    <property type="entry name" value="NA-bd_OB-fold"/>
</dbReference>
<dbReference type="OrthoDB" id="7025426at2759"/>
<dbReference type="NCBIfam" id="NF001810">
    <property type="entry name" value="PRK00529.1"/>
    <property type="match status" value="1"/>
</dbReference>
<keyword evidence="5" id="KW-1185">Reference proteome</keyword>
<dbReference type="GO" id="GO:0043043">
    <property type="term" value="P:peptide biosynthetic process"/>
    <property type="evidence" value="ECO:0007669"/>
    <property type="project" value="InterPro"/>
</dbReference>
<dbReference type="AlphaFoldDB" id="A0A197JMW7"/>
<dbReference type="PANTHER" id="PTHR30053:SF14">
    <property type="entry name" value="TRANSLATION ELONGATION FACTOR KOW-LIKE DOMAIN-CONTAINING PROTEIN"/>
    <property type="match status" value="1"/>
</dbReference>
<evidence type="ECO:0000313" key="5">
    <source>
        <dbReference type="Proteomes" id="UP000078512"/>
    </source>
</evidence>
<dbReference type="PROSITE" id="PS01275">
    <property type="entry name" value="EFP"/>
    <property type="match status" value="1"/>
</dbReference>
<dbReference type="STRING" id="1314771.A0A197JMW7"/>
<evidence type="ECO:0000259" key="3">
    <source>
        <dbReference type="SMART" id="SM01185"/>
    </source>
</evidence>
<dbReference type="InterPro" id="IPR020599">
    <property type="entry name" value="Transl_elong_fac_P/YeiP"/>
</dbReference>
<dbReference type="SMART" id="SM01185">
    <property type="entry name" value="EFP"/>
    <property type="match status" value="1"/>
</dbReference>
<name>A0A197JMW7_9FUNG</name>
<accession>A0A197JMW7</accession>
<dbReference type="GO" id="GO:0005829">
    <property type="term" value="C:cytosol"/>
    <property type="evidence" value="ECO:0007669"/>
    <property type="project" value="UniProtKB-ARBA"/>
</dbReference>
<reference evidence="4 5" key="1">
    <citation type="submission" date="2016-05" db="EMBL/GenBank/DDBJ databases">
        <title>Genome sequencing reveals origins of a unique bacterial endosymbiosis in the earliest lineages of terrestrial Fungi.</title>
        <authorList>
            <consortium name="DOE Joint Genome Institute"/>
            <person name="Uehling J."/>
            <person name="Gryganskyi A."/>
            <person name="Hameed K."/>
            <person name="Tschaplinski T."/>
            <person name="Misztal P."/>
            <person name="Wu S."/>
            <person name="Desiro A."/>
            <person name="Vande Pol N."/>
            <person name="Du Z.-Y."/>
            <person name="Zienkiewicz A."/>
            <person name="Zienkiewicz K."/>
            <person name="Morin E."/>
            <person name="Tisserant E."/>
            <person name="Splivallo R."/>
            <person name="Hainaut M."/>
            <person name="Henrissat B."/>
            <person name="Ohm R."/>
            <person name="Kuo A."/>
            <person name="Yan J."/>
            <person name="Lipzen A."/>
            <person name="Nolan M."/>
            <person name="Labutti K."/>
            <person name="Barry K."/>
            <person name="Goldstein A."/>
            <person name="Labbe J."/>
            <person name="Schadt C."/>
            <person name="Tuskan G."/>
            <person name="Grigoriev I."/>
            <person name="Martin F."/>
            <person name="Vilgalys R."/>
            <person name="Bonito G."/>
        </authorList>
    </citation>
    <scope>NUCLEOTIDE SEQUENCE [LARGE SCALE GENOMIC DNA]</scope>
    <source>
        <strain evidence="4 5">AG-77</strain>
    </source>
</reference>
<protein>
    <recommendedName>
        <fullName evidence="6">Translation elongation factor P</fullName>
    </recommendedName>
</protein>
<dbReference type="InterPro" id="IPR013852">
    <property type="entry name" value="Transl_elong_P/YeiP_CS"/>
</dbReference>
<evidence type="ECO:0000256" key="1">
    <source>
        <dbReference type="ARBA" id="ARBA00009479"/>
    </source>
</evidence>
<feature type="domain" description="Elongation factor P C-terminal" evidence="2">
    <location>
        <begin position="180"/>
        <end position="235"/>
    </location>
</feature>
<feature type="domain" description="Translation elongation factor P/YeiP central" evidence="3">
    <location>
        <begin position="111"/>
        <end position="172"/>
    </location>
</feature>
<dbReference type="Pfam" id="PF08207">
    <property type="entry name" value="EFP_N"/>
    <property type="match status" value="1"/>
</dbReference>
<dbReference type="Pfam" id="PF09285">
    <property type="entry name" value="Elong-fact-P_C"/>
    <property type="match status" value="1"/>
</dbReference>
<dbReference type="SUPFAM" id="SSF50104">
    <property type="entry name" value="Translation proteins SH3-like domain"/>
    <property type="match status" value="1"/>
</dbReference>
<proteinExistence type="inferred from homology"/>
<dbReference type="SUPFAM" id="SSF50249">
    <property type="entry name" value="Nucleic acid-binding proteins"/>
    <property type="match status" value="2"/>
</dbReference>
<gene>
    <name evidence="4" type="ORF">K457DRAFT_140481</name>
</gene>
<dbReference type="Proteomes" id="UP000078512">
    <property type="component" value="Unassembled WGS sequence"/>
</dbReference>
<organism evidence="4 5">
    <name type="scientific">Linnemannia elongata AG-77</name>
    <dbReference type="NCBI Taxonomy" id="1314771"/>
    <lineage>
        <taxon>Eukaryota</taxon>
        <taxon>Fungi</taxon>
        <taxon>Fungi incertae sedis</taxon>
        <taxon>Mucoromycota</taxon>
        <taxon>Mortierellomycotina</taxon>
        <taxon>Mortierellomycetes</taxon>
        <taxon>Mortierellales</taxon>
        <taxon>Mortierellaceae</taxon>
        <taxon>Linnemannia</taxon>
    </lineage>
</organism>
<dbReference type="SMART" id="SM00841">
    <property type="entry name" value="Elong-fact-P_C"/>
    <property type="match status" value="1"/>
</dbReference>
<dbReference type="EMBL" id="KV442068">
    <property type="protein sequence ID" value="OAQ26308.1"/>
    <property type="molecule type" value="Genomic_DNA"/>
</dbReference>
<dbReference type="PANTHER" id="PTHR30053">
    <property type="entry name" value="ELONGATION FACTOR P"/>
    <property type="match status" value="1"/>
</dbReference>
<dbReference type="GO" id="GO:0003746">
    <property type="term" value="F:translation elongation factor activity"/>
    <property type="evidence" value="ECO:0007669"/>
    <property type="project" value="InterPro"/>
</dbReference>
<dbReference type="Pfam" id="PF01132">
    <property type="entry name" value="EFP"/>
    <property type="match status" value="1"/>
</dbReference>
<dbReference type="InterPro" id="IPR013185">
    <property type="entry name" value="Transl_elong_KOW-like"/>
</dbReference>
<dbReference type="PIRSF" id="PIRSF005901">
    <property type="entry name" value="EF-P"/>
    <property type="match status" value="1"/>
</dbReference>
<dbReference type="FunFam" id="2.40.50.140:FF:000004">
    <property type="entry name" value="Elongation factor P"/>
    <property type="match status" value="1"/>
</dbReference>